<evidence type="ECO:0000313" key="2">
    <source>
        <dbReference type="Proteomes" id="UP000198415"/>
    </source>
</evidence>
<dbReference type="AlphaFoldDB" id="A0A239IPK2"/>
<dbReference type="Proteomes" id="UP000198415">
    <property type="component" value="Unassembled WGS sequence"/>
</dbReference>
<organism evidence="1 2">
    <name type="scientific">Actinoplanes regularis</name>
    <dbReference type="NCBI Taxonomy" id="52697"/>
    <lineage>
        <taxon>Bacteria</taxon>
        <taxon>Bacillati</taxon>
        <taxon>Actinomycetota</taxon>
        <taxon>Actinomycetes</taxon>
        <taxon>Micromonosporales</taxon>
        <taxon>Micromonosporaceae</taxon>
        <taxon>Actinoplanes</taxon>
    </lineage>
</organism>
<gene>
    <name evidence="1" type="ORF">SAMN06264365_13061</name>
</gene>
<keyword evidence="2" id="KW-1185">Reference proteome</keyword>
<dbReference type="EMBL" id="FZNR01000030">
    <property type="protein sequence ID" value="SNS95706.1"/>
    <property type="molecule type" value="Genomic_DNA"/>
</dbReference>
<dbReference type="RefSeq" id="WP_239138839.1">
    <property type="nucleotide sequence ID" value="NZ_BOMU01000111.1"/>
</dbReference>
<name>A0A239IPK2_9ACTN</name>
<reference evidence="1 2" key="1">
    <citation type="submission" date="2017-06" db="EMBL/GenBank/DDBJ databases">
        <authorList>
            <person name="Kim H.J."/>
            <person name="Triplett B.A."/>
        </authorList>
    </citation>
    <scope>NUCLEOTIDE SEQUENCE [LARGE SCALE GENOMIC DNA]</scope>
    <source>
        <strain evidence="1 2">DSM 43151</strain>
    </source>
</reference>
<evidence type="ECO:0000313" key="1">
    <source>
        <dbReference type="EMBL" id="SNS95706.1"/>
    </source>
</evidence>
<proteinExistence type="predicted"/>
<protein>
    <submittedName>
        <fullName evidence="1">Uncharacterized protein</fullName>
    </submittedName>
</protein>
<sequence length="122" mass="13195">MTLPVPPKLPVPPVREMSNMALADLVRAGGPYRGKAVFELGDRAATDEGAASLLGELTRLPVLRADRIHALSLAWAAIISLLAAKTPYARQTAYQSFAALPESEQRDLLAYLRCARIEDAQP</sequence>
<accession>A0A239IPK2</accession>